<feature type="compositionally biased region" description="Pro residues" evidence="1">
    <location>
        <begin position="51"/>
        <end position="69"/>
    </location>
</feature>
<evidence type="ECO:0000313" key="3">
    <source>
        <dbReference type="Proteomes" id="UP000176420"/>
    </source>
</evidence>
<feature type="compositionally biased region" description="Low complexity" evidence="1">
    <location>
        <begin position="29"/>
        <end position="47"/>
    </location>
</feature>
<gene>
    <name evidence="2" type="ORF">A2319_00915</name>
</gene>
<dbReference type="InterPro" id="IPR021655">
    <property type="entry name" value="Put_metal-bd"/>
</dbReference>
<reference evidence="2 3" key="1">
    <citation type="journal article" date="2016" name="Nat. Commun.">
        <title>Thousands of microbial genomes shed light on interconnected biogeochemical processes in an aquifer system.</title>
        <authorList>
            <person name="Anantharaman K."/>
            <person name="Brown C.T."/>
            <person name="Hug L.A."/>
            <person name="Sharon I."/>
            <person name="Castelle C.J."/>
            <person name="Probst A.J."/>
            <person name="Thomas B.C."/>
            <person name="Singh A."/>
            <person name="Wilkins M.J."/>
            <person name="Karaoz U."/>
            <person name="Brodie E.L."/>
            <person name="Williams K.H."/>
            <person name="Hubbard S.S."/>
            <person name="Banfield J.F."/>
        </authorList>
    </citation>
    <scope>NUCLEOTIDE SEQUENCE [LARGE SCALE GENOMIC DNA]</scope>
</reference>
<proteinExistence type="predicted"/>
<organism evidence="2 3">
    <name type="scientific">Candidatus Kerfeldbacteria bacterium RIFOXYB2_FULL_38_14</name>
    <dbReference type="NCBI Taxonomy" id="1798547"/>
    <lineage>
        <taxon>Bacteria</taxon>
        <taxon>Candidatus Kerfeldiibacteriota</taxon>
    </lineage>
</organism>
<evidence type="ECO:0008006" key="4">
    <source>
        <dbReference type="Google" id="ProtNLM"/>
    </source>
</evidence>
<name>A0A1G2BC88_9BACT</name>
<comment type="caution">
    <text evidence="2">The sequence shown here is derived from an EMBL/GenBank/DDBJ whole genome shotgun (WGS) entry which is preliminary data.</text>
</comment>
<accession>A0A1G2BC88</accession>
<feature type="region of interest" description="Disordered" evidence="1">
    <location>
        <begin position="18"/>
        <end position="94"/>
    </location>
</feature>
<feature type="compositionally biased region" description="Acidic residues" evidence="1">
    <location>
        <begin position="74"/>
        <end position="92"/>
    </location>
</feature>
<sequence length="360" mass="36367">MKKFMAAIAAVVGLTLWGCPDVGIDDPGLTPLGESPTPEETPTPGDTDSPEPSPGTTPTPPVTPTPEEPTPVVTDDDGDGYSEDDGDCDDTDLGINPGATETCNGLDDNCNGQVDDVLSVWYQDGDGDGWGADPGAPFVGCRQPAGYSAVGGDCDDLDASAYPGATEVCDSVDNDCDGVSDEGIGAEAPPDAPVWHKDDDGDGYGATGSTVISCNPIGEGWSLTEDDCNDANAAINPGAAEVCGDGVDNDCDGAVDEGFDADGDGYSSCRGDCNDANAAIHPGATETCNGADDNCNGQADEGLTADTDHDGHTAVGSCSGLADDCDDRSVGVYPGADEVCDGKDNDCNGQIDEVGGCRRR</sequence>
<evidence type="ECO:0000256" key="1">
    <source>
        <dbReference type="SAM" id="MobiDB-lite"/>
    </source>
</evidence>
<dbReference type="AlphaFoldDB" id="A0A1G2BC88"/>
<dbReference type="EMBL" id="MHKI01000016">
    <property type="protein sequence ID" value="OGY86764.1"/>
    <property type="molecule type" value="Genomic_DNA"/>
</dbReference>
<dbReference type="Proteomes" id="UP000176420">
    <property type="component" value="Unassembled WGS sequence"/>
</dbReference>
<dbReference type="Pfam" id="PF11617">
    <property type="entry name" value="Cu-binding_MopE"/>
    <property type="match status" value="5"/>
</dbReference>
<protein>
    <recommendedName>
        <fullName evidence="4">Regulator of chromosome condensation</fullName>
    </recommendedName>
</protein>
<evidence type="ECO:0000313" key="2">
    <source>
        <dbReference type="EMBL" id="OGY86764.1"/>
    </source>
</evidence>